<sequence>MVYGQQTVQSNEVQHAQECVVEEQRSPARDVDCVPALVLVSAGLGGTYPLAILVYQDLFVLPRIFEELACSPESRNVIGAGGGQVGVDRGVD</sequence>
<proteinExistence type="predicted"/>
<reference evidence="1" key="1">
    <citation type="submission" date="2022-12" db="EMBL/GenBank/DDBJ databases">
        <authorList>
            <person name="Petersen C."/>
        </authorList>
    </citation>
    <scope>NUCLEOTIDE SEQUENCE</scope>
    <source>
        <strain evidence="1">IBT 16125</strain>
    </source>
</reference>
<gene>
    <name evidence="1" type="ORF">N7458_008483</name>
</gene>
<dbReference type="EMBL" id="JAPVEA010000007">
    <property type="protein sequence ID" value="KAJ5444611.1"/>
    <property type="molecule type" value="Genomic_DNA"/>
</dbReference>
<evidence type="ECO:0000313" key="2">
    <source>
        <dbReference type="Proteomes" id="UP001213681"/>
    </source>
</evidence>
<keyword evidence="2" id="KW-1185">Reference proteome</keyword>
<dbReference type="GeneID" id="81602108"/>
<protein>
    <submittedName>
        <fullName evidence="1">Uncharacterized protein</fullName>
    </submittedName>
</protein>
<organism evidence="1 2">
    <name type="scientific">Penicillium daleae</name>
    <dbReference type="NCBI Taxonomy" id="63821"/>
    <lineage>
        <taxon>Eukaryota</taxon>
        <taxon>Fungi</taxon>
        <taxon>Dikarya</taxon>
        <taxon>Ascomycota</taxon>
        <taxon>Pezizomycotina</taxon>
        <taxon>Eurotiomycetes</taxon>
        <taxon>Eurotiomycetidae</taxon>
        <taxon>Eurotiales</taxon>
        <taxon>Aspergillaceae</taxon>
        <taxon>Penicillium</taxon>
    </lineage>
</organism>
<comment type="caution">
    <text evidence="1">The sequence shown here is derived from an EMBL/GenBank/DDBJ whole genome shotgun (WGS) entry which is preliminary data.</text>
</comment>
<accession>A0AAD6G266</accession>
<dbReference type="Proteomes" id="UP001213681">
    <property type="component" value="Unassembled WGS sequence"/>
</dbReference>
<reference evidence="1" key="2">
    <citation type="journal article" date="2023" name="IMA Fungus">
        <title>Comparative genomic study of the Penicillium genus elucidates a diverse pangenome and 15 lateral gene transfer events.</title>
        <authorList>
            <person name="Petersen C."/>
            <person name="Sorensen T."/>
            <person name="Nielsen M.R."/>
            <person name="Sondergaard T.E."/>
            <person name="Sorensen J.L."/>
            <person name="Fitzpatrick D.A."/>
            <person name="Frisvad J.C."/>
            <person name="Nielsen K.L."/>
        </authorList>
    </citation>
    <scope>NUCLEOTIDE SEQUENCE</scope>
    <source>
        <strain evidence="1">IBT 16125</strain>
    </source>
</reference>
<dbReference type="RefSeq" id="XP_056764691.1">
    <property type="nucleotide sequence ID" value="XM_056911865.1"/>
</dbReference>
<evidence type="ECO:0000313" key="1">
    <source>
        <dbReference type="EMBL" id="KAJ5444611.1"/>
    </source>
</evidence>
<dbReference type="AlphaFoldDB" id="A0AAD6G266"/>
<name>A0AAD6G266_9EURO</name>